<accession>A0A2P2MXL6</accession>
<dbReference type="PANTHER" id="PTHR45613:SF82">
    <property type="entry name" value="PENTACOTRIPEPTIDE-REPEAT REGION OF PRORP DOMAIN-CONTAINING PROTEIN"/>
    <property type="match status" value="1"/>
</dbReference>
<feature type="repeat" description="PPR" evidence="2">
    <location>
        <begin position="233"/>
        <end position="267"/>
    </location>
</feature>
<reference evidence="3" key="1">
    <citation type="submission" date="2018-02" db="EMBL/GenBank/DDBJ databases">
        <title>Rhizophora mucronata_Transcriptome.</title>
        <authorList>
            <person name="Meera S.P."/>
            <person name="Sreeshan A."/>
            <person name="Augustine A."/>
        </authorList>
    </citation>
    <scope>NUCLEOTIDE SEQUENCE</scope>
    <source>
        <tissue evidence="3">Leaf</tissue>
    </source>
</reference>
<evidence type="ECO:0008006" key="4">
    <source>
        <dbReference type="Google" id="ProtNLM"/>
    </source>
</evidence>
<name>A0A2P2MXL6_RHIMU</name>
<feature type="repeat" description="PPR" evidence="2">
    <location>
        <begin position="198"/>
        <end position="232"/>
    </location>
</feature>
<dbReference type="EMBL" id="GGEC01054479">
    <property type="protein sequence ID" value="MBX34963.1"/>
    <property type="molecule type" value="Transcribed_RNA"/>
</dbReference>
<organism evidence="3">
    <name type="scientific">Rhizophora mucronata</name>
    <name type="common">Asiatic mangrove</name>
    <dbReference type="NCBI Taxonomy" id="61149"/>
    <lineage>
        <taxon>Eukaryota</taxon>
        <taxon>Viridiplantae</taxon>
        <taxon>Streptophyta</taxon>
        <taxon>Embryophyta</taxon>
        <taxon>Tracheophyta</taxon>
        <taxon>Spermatophyta</taxon>
        <taxon>Magnoliopsida</taxon>
        <taxon>eudicotyledons</taxon>
        <taxon>Gunneridae</taxon>
        <taxon>Pentapetalae</taxon>
        <taxon>rosids</taxon>
        <taxon>fabids</taxon>
        <taxon>Malpighiales</taxon>
        <taxon>Rhizophoraceae</taxon>
        <taxon>Rhizophora</taxon>
    </lineage>
</organism>
<feature type="repeat" description="PPR" evidence="2">
    <location>
        <begin position="270"/>
        <end position="304"/>
    </location>
</feature>
<feature type="repeat" description="PPR" evidence="2">
    <location>
        <begin position="163"/>
        <end position="197"/>
    </location>
</feature>
<dbReference type="AlphaFoldDB" id="A0A2P2MXL6"/>
<proteinExistence type="predicted"/>
<protein>
    <recommendedName>
        <fullName evidence="4">Pentatricopeptide repeat-containing protein At5g47360</fullName>
    </recommendedName>
</protein>
<feature type="repeat" description="PPR" evidence="2">
    <location>
        <begin position="305"/>
        <end position="339"/>
    </location>
</feature>
<evidence type="ECO:0000256" key="2">
    <source>
        <dbReference type="PROSITE-ProRule" id="PRU00708"/>
    </source>
</evidence>
<evidence type="ECO:0000256" key="1">
    <source>
        <dbReference type="ARBA" id="ARBA00022737"/>
    </source>
</evidence>
<dbReference type="PANTHER" id="PTHR45613">
    <property type="entry name" value="PENTATRICOPEPTIDE REPEAT-CONTAINING PROTEIN"/>
    <property type="match status" value="1"/>
</dbReference>
<feature type="repeat" description="PPR" evidence="2">
    <location>
        <begin position="412"/>
        <end position="446"/>
    </location>
</feature>
<sequence length="475" mass="53347">MFLSPLARFLRFSIPSKTSKISALHFSTSCSADIFCTHLQNKADNLEKSLNSVNVKLDSNCVRDVLNRYSKTNSLLGLRFFVWAGFQSNYRHTSYMYGEACRLFKIKQHPEVVLDLIEAYRVEKCVVNVKTFKVVLNLLKEARVATEALLVLKKMPEFDLRPDTNAYNVVIRLFSDKGDMDMAQKLMEEMGLIDLYPDMITYVSMIKGFCNVGRLEEACGLFKVMRMHGCAPNAVAYSTLLDGVCKSGSFERSLDLLEKMEKEGGDCNPNVVTYTSVIQALCEKGRTRDAIGVFDRMEAYGCAPNRVTMSYLIKGLCMDGHIDEAYKLIDRAVVQGGVSYGDCYSSLVVCLIRTKKVKEAENIFGRVLSSGLKLDSLACSLMIKELCSEKKVFDGYCLYVQLEKMGFLYSVDSDIYSVLLAGLCEQNHLVEAAKLAQSMLGKRVPLKATYVDKIVAHLRKYGDEQLVAELVGIRR</sequence>
<dbReference type="NCBIfam" id="TIGR00756">
    <property type="entry name" value="PPR"/>
    <property type="match status" value="3"/>
</dbReference>
<dbReference type="InterPro" id="IPR011990">
    <property type="entry name" value="TPR-like_helical_dom_sf"/>
</dbReference>
<dbReference type="PROSITE" id="PS51375">
    <property type="entry name" value="PPR"/>
    <property type="match status" value="6"/>
</dbReference>
<dbReference type="InterPro" id="IPR002885">
    <property type="entry name" value="PPR_rpt"/>
</dbReference>
<dbReference type="Pfam" id="PF13041">
    <property type="entry name" value="PPR_2"/>
    <property type="match status" value="2"/>
</dbReference>
<dbReference type="Gene3D" id="1.25.40.10">
    <property type="entry name" value="Tetratricopeptide repeat domain"/>
    <property type="match status" value="4"/>
</dbReference>
<evidence type="ECO:0000313" key="3">
    <source>
        <dbReference type="EMBL" id="MBX34963.1"/>
    </source>
</evidence>
<keyword evidence="1" id="KW-0677">Repeat</keyword>
<dbReference type="Pfam" id="PF01535">
    <property type="entry name" value="PPR"/>
    <property type="match status" value="2"/>
</dbReference>